<proteinExistence type="predicted"/>
<evidence type="ECO:0000313" key="1">
    <source>
        <dbReference type="EMBL" id="MBI2875443.1"/>
    </source>
</evidence>
<gene>
    <name evidence="1" type="ORF">HYY20_01020</name>
</gene>
<evidence type="ECO:0000313" key="2">
    <source>
        <dbReference type="Proteomes" id="UP000769766"/>
    </source>
</evidence>
<sequence>MEISSIRYECEDAHIRVFPPPSLTDQEREALDFQLAQKSIDILLETGLLILAGLYEPCQRGKW</sequence>
<accession>A0A932FVJ7</accession>
<dbReference type="AlphaFoldDB" id="A0A932FVJ7"/>
<reference evidence="1" key="1">
    <citation type="submission" date="2020-07" db="EMBL/GenBank/DDBJ databases">
        <title>Huge and variable diversity of episymbiotic CPR bacteria and DPANN archaea in groundwater ecosystems.</title>
        <authorList>
            <person name="He C.Y."/>
            <person name="Keren R."/>
            <person name="Whittaker M."/>
            <person name="Farag I.F."/>
            <person name="Doudna J."/>
            <person name="Cate J.H.D."/>
            <person name="Banfield J.F."/>
        </authorList>
    </citation>
    <scope>NUCLEOTIDE SEQUENCE</scope>
    <source>
        <strain evidence="1">NC_groundwater_672_Ag_B-0.1um_62_36</strain>
    </source>
</reference>
<protein>
    <submittedName>
        <fullName evidence="1">Uncharacterized protein</fullName>
    </submittedName>
</protein>
<organism evidence="1 2">
    <name type="scientific">Tectimicrobiota bacterium</name>
    <dbReference type="NCBI Taxonomy" id="2528274"/>
    <lineage>
        <taxon>Bacteria</taxon>
        <taxon>Pseudomonadati</taxon>
        <taxon>Nitrospinota/Tectimicrobiota group</taxon>
        <taxon>Candidatus Tectimicrobiota</taxon>
    </lineage>
</organism>
<comment type="caution">
    <text evidence="1">The sequence shown here is derived from an EMBL/GenBank/DDBJ whole genome shotgun (WGS) entry which is preliminary data.</text>
</comment>
<dbReference type="EMBL" id="JACPRF010000030">
    <property type="protein sequence ID" value="MBI2875443.1"/>
    <property type="molecule type" value="Genomic_DNA"/>
</dbReference>
<dbReference type="Proteomes" id="UP000769766">
    <property type="component" value="Unassembled WGS sequence"/>
</dbReference>
<name>A0A932FVJ7_UNCTE</name>